<feature type="domain" description="PH" evidence="2">
    <location>
        <begin position="44"/>
        <end position="164"/>
    </location>
</feature>
<dbReference type="EMBL" id="CP146203">
    <property type="protein sequence ID" value="XBH22863.1"/>
    <property type="molecule type" value="Genomic_DNA"/>
</dbReference>
<evidence type="ECO:0000256" key="1">
    <source>
        <dbReference type="SAM" id="Phobius"/>
    </source>
</evidence>
<accession>A0AAU7E063</accession>
<organism evidence="3">
    <name type="scientific">Jonesiaceae bacterium BS-20</name>
    <dbReference type="NCBI Taxonomy" id="3120821"/>
    <lineage>
        <taxon>Bacteria</taxon>
        <taxon>Bacillati</taxon>
        <taxon>Actinomycetota</taxon>
        <taxon>Actinomycetes</taxon>
        <taxon>Micrococcales</taxon>
        <taxon>Jonesiaceae</taxon>
    </lineage>
</organism>
<keyword evidence="1" id="KW-0812">Transmembrane</keyword>
<keyword evidence="1" id="KW-0472">Membrane</keyword>
<proteinExistence type="predicted"/>
<feature type="transmembrane region" description="Helical" evidence="1">
    <location>
        <begin position="6"/>
        <end position="25"/>
    </location>
</feature>
<name>A0AAU7E063_9MICO</name>
<dbReference type="AlphaFoldDB" id="A0AAU7E063"/>
<evidence type="ECO:0000313" key="3">
    <source>
        <dbReference type="EMBL" id="XBH22863.1"/>
    </source>
</evidence>
<keyword evidence="1" id="KW-1133">Transmembrane helix</keyword>
<gene>
    <name evidence="3" type="ORF">V5R04_06515</name>
</gene>
<sequence>MNQGQAVGVMIAVALLALGLMWIGWRGRQRRSEPLVGLLPQANRAQLTNPLTGEIDGEYVSSTTAGDWLERVATADLGYRSRGFVQVFEQGVLFTRSGAKDVFIPAQAISEVQTSPGMAGKFVGKQGLVVITWTVAAKFEDGTDLDTGFRTARSADQTVLLEAVSKLVNSQR</sequence>
<dbReference type="Pfam" id="PF25362">
    <property type="entry name" value="bPH_11"/>
    <property type="match status" value="1"/>
</dbReference>
<protein>
    <recommendedName>
        <fullName evidence="2">PH domain-containing protein</fullName>
    </recommendedName>
</protein>
<reference evidence="3" key="1">
    <citation type="submission" date="2024-02" db="EMBL/GenBank/DDBJ databases">
        <title>Tomenella chthoni gen. nov. sp. nov., a member of the family Jonesiaceae isolated from bat guano.</title>
        <authorList>
            <person name="Miller S.L."/>
            <person name="King J."/>
            <person name="Sankaranarayanan K."/>
            <person name="Lawson P.A."/>
        </authorList>
    </citation>
    <scope>NUCLEOTIDE SEQUENCE</scope>
    <source>
        <strain evidence="3">BS-20</strain>
    </source>
</reference>
<evidence type="ECO:0000259" key="2">
    <source>
        <dbReference type="Pfam" id="PF25362"/>
    </source>
</evidence>
<dbReference type="InterPro" id="IPR057446">
    <property type="entry name" value="PH_bac"/>
</dbReference>